<accession>A0A4R6WIP4</accession>
<reference evidence="1 2" key="1">
    <citation type="submission" date="2019-03" db="EMBL/GenBank/DDBJ databases">
        <title>Genomic Encyclopedia of Archaeal and Bacterial Type Strains, Phase II (KMG-II): from individual species to whole genera.</title>
        <authorList>
            <person name="Goeker M."/>
        </authorList>
    </citation>
    <scope>NUCLEOTIDE SEQUENCE [LARGE SCALE GENOMIC DNA]</scope>
    <source>
        <strain evidence="1 2">DSM 28353</strain>
    </source>
</reference>
<protein>
    <recommendedName>
        <fullName evidence="3">Transcriptional regulator</fullName>
    </recommendedName>
</protein>
<gene>
    <name evidence="1" type="ORF">CLV99_1789</name>
</gene>
<dbReference type="Proteomes" id="UP000295292">
    <property type="component" value="Unassembled WGS sequence"/>
</dbReference>
<name>A0A4R6WIP4_9SPHI</name>
<proteinExistence type="predicted"/>
<organism evidence="1 2">
    <name type="scientific">Sphingobacterium yanglingense</name>
    <dbReference type="NCBI Taxonomy" id="1437280"/>
    <lineage>
        <taxon>Bacteria</taxon>
        <taxon>Pseudomonadati</taxon>
        <taxon>Bacteroidota</taxon>
        <taxon>Sphingobacteriia</taxon>
        <taxon>Sphingobacteriales</taxon>
        <taxon>Sphingobacteriaceae</taxon>
        <taxon>Sphingobacterium</taxon>
    </lineage>
</organism>
<keyword evidence="2" id="KW-1185">Reference proteome</keyword>
<dbReference type="AlphaFoldDB" id="A0A4R6WIP4"/>
<evidence type="ECO:0000313" key="2">
    <source>
        <dbReference type="Proteomes" id="UP000295292"/>
    </source>
</evidence>
<evidence type="ECO:0000313" key="1">
    <source>
        <dbReference type="EMBL" id="TDQ77824.1"/>
    </source>
</evidence>
<comment type="caution">
    <text evidence="1">The sequence shown here is derived from an EMBL/GenBank/DDBJ whole genome shotgun (WGS) entry which is preliminary data.</text>
</comment>
<evidence type="ECO:0008006" key="3">
    <source>
        <dbReference type="Google" id="ProtNLM"/>
    </source>
</evidence>
<dbReference type="RefSeq" id="WP_162850069.1">
    <property type="nucleotide sequence ID" value="NZ_SNYV01000013.1"/>
</dbReference>
<dbReference type="EMBL" id="SNYV01000013">
    <property type="protein sequence ID" value="TDQ77824.1"/>
    <property type="molecule type" value="Genomic_DNA"/>
</dbReference>
<sequence>METGQRVKVSPELTGLGEWVEGLVIKIRKNPFLGIEIAIKDSLGRIFFGEEKYFKPL</sequence>